<evidence type="ECO:0008006" key="3">
    <source>
        <dbReference type="Google" id="ProtNLM"/>
    </source>
</evidence>
<reference evidence="1 2" key="1">
    <citation type="submission" date="2019-10" db="EMBL/GenBank/DDBJ databases">
        <title>Genome sequence of Phaeocystidibacter marisrubri JCM30614 (type strain).</title>
        <authorList>
            <person name="Bowman J.P."/>
        </authorList>
    </citation>
    <scope>NUCLEOTIDE SEQUENCE [LARGE SCALE GENOMIC DNA]</scope>
    <source>
        <strain evidence="1 2">JCM 30614</strain>
    </source>
</reference>
<sequence>MKSILLLPIAVLFACTSSPQKSSTELPELDSIPTRYTTTHDSLPKLTEEQEMALDALNTLQVSTDERNRLYSTFQWAALPCHTPDTIIMISQVELLHAMNTFVNLNCSRLPLELRQELASQSVRAEENYHIAICLEDPNNTTFTNGVPLSGTWVLRNVLHRRDVVMVW</sequence>
<organism evidence="1 2">
    <name type="scientific">Phaeocystidibacter marisrubri</name>
    <dbReference type="NCBI Taxonomy" id="1577780"/>
    <lineage>
        <taxon>Bacteria</taxon>
        <taxon>Pseudomonadati</taxon>
        <taxon>Bacteroidota</taxon>
        <taxon>Flavobacteriia</taxon>
        <taxon>Flavobacteriales</taxon>
        <taxon>Phaeocystidibacteraceae</taxon>
        <taxon>Phaeocystidibacter</taxon>
    </lineage>
</organism>
<dbReference type="EMBL" id="WBVQ01000003">
    <property type="protein sequence ID" value="KAB2815142.1"/>
    <property type="molecule type" value="Genomic_DNA"/>
</dbReference>
<protein>
    <recommendedName>
        <fullName evidence="3">Lipoprotein</fullName>
    </recommendedName>
</protein>
<evidence type="ECO:0000313" key="2">
    <source>
        <dbReference type="Proteomes" id="UP000484164"/>
    </source>
</evidence>
<dbReference type="AlphaFoldDB" id="A0A6L3ZBY3"/>
<proteinExistence type="predicted"/>
<accession>A0A6L3ZBY3</accession>
<dbReference type="Proteomes" id="UP000484164">
    <property type="component" value="Unassembled WGS sequence"/>
</dbReference>
<keyword evidence="2" id="KW-1185">Reference proteome</keyword>
<dbReference type="PROSITE" id="PS51257">
    <property type="entry name" value="PROKAR_LIPOPROTEIN"/>
    <property type="match status" value="1"/>
</dbReference>
<gene>
    <name evidence="1" type="ORF">F8C82_13670</name>
</gene>
<comment type="caution">
    <text evidence="1">The sequence shown here is derived from an EMBL/GenBank/DDBJ whole genome shotgun (WGS) entry which is preliminary data.</text>
</comment>
<dbReference type="RefSeq" id="WP_151694180.1">
    <property type="nucleotide sequence ID" value="NZ_BMGX01000001.1"/>
</dbReference>
<name>A0A6L3ZBY3_9FLAO</name>
<dbReference type="OrthoDB" id="9849416at2"/>
<evidence type="ECO:0000313" key="1">
    <source>
        <dbReference type="EMBL" id="KAB2815142.1"/>
    </source>
</evidence>